<sequence length="62" mass="7121">MIVDSLFKKTIISFEGCMTQLFAAHFFQSVIFNRGVMCVAIFLILIASYMTDYPVFSENSHF</sequence>
<reference evidence="2 3" key="1">
    <citation type="journal article" date="2023" name="bioRxiv">
        <title>Conserved and derived expression patterns and positive selection on dental genes reveal complex evolutionary context of ever-growing rodent molars.</title>
        <authorList>
            <person name="Calamari Z.T."/>
            <person name="Song A."/>
            <person name="Cohen E."/>
            <person name="Akter M."/>
            <person name="Roy R.D."/>
            <person name="Hallikas O."/>
            <person name="Christensen M.M."/>
            <person name="Li P."/>
            <person name="Marangoni P."/>
            <person name="Jernvall J."/>
            <person name="Klein O.D."/>
        </authorList>
    </citation>
    <scope>NUCLEOTIDE SEQUENCE [LARGE SCALE GENOMIC DNA]</scope>
    <source>
        <strain evidence="2">V071</strain>
    </source>
</reference>
<evidence type="ECO:0000313" key="2">
    <source>
        <dbReference type="EMBL" id="KAK7798000.1"/>
    </source>
</evidence>
<name>A0AAW0H8T4_MYOGA</name>
<organism evidence="2 3">
    <name type="scientific">Myodes glareolus</name>
    <name type="common">Bank vole</name>
    <name type="synonym">Clethrionomys glareolus</name>
    <dbReference type="NCBI Taxonomy" id="447135"/>
    <lineage>
        <taxon>Eukaryota</taxon>
        <taxon>Metazoa</taxon>
        <taxon>Chordata</taxon>
        <taxon>Craniata</taxon>
        <taxon>Vertebrata</taxon>
        <taxon>Euteleostomi</taxon>
        <taxon>Mammalia</taxon>
        <taxon>Eutheria</taxon>
        <taxon>Euarchontoglires</taxon>
        <taxon>Glires</taxon>
        <taxon>Rodentia</taxon>
        <taxon>Myomorpha</taxon>
        <taxon>Muroidea</taxon>
        <taxon>Cricetidae</taxon>
        <taxon>Arvicolinae</taxon>
        <taxon>Myodes</taxon>
    </lineage>
</organism>
<protein>
    <submittedName>
        <fullName evidence="2">Uncharacterized protein</fullName>
    </submittedName>
</protein>
<feature type="transmembrane region" description="Helical" evidence="1">
    <location>
        <begin position="31"/>
        <end position="50"/>
    </location>
</feature>
<comment type="caution">
    <text evidence="2">The sequence shown here is derived from an EMBL/GenBank/DDBJ whole genome shotgun (WGS) entry which is preliminary data.</text>
</comment>
<proteinExistence type="predicted"/>
<keyword evidence="1" id="KW-0472">Membrane</keyword>
<dbReference type="AlphaFoldDB" id="A0AAW0H8T4"/>
<keyword evidence="1" id="KW-1133">Transmembrane helix</keyword>
<dbReference type="Proteomes" id="UP001488838">
    <property type="component" value="Unassembled WGS sequence"/>
</dbReference>
<evidence type="ECO:0000313" key="3">
    <source>
        <dbReference type="Proteomes" id="UP001488838"/>
    </source>
</evidence>
<gene>
    <name evidence="2" type="ORF">U0070_004162</name>
</gene>
<keyword evidence="3" id="KW-1185">Reference proteome</keyword>
<accession>A0AAW0H8T4</accession>
<keyword evidence="1" id="KW-0812">Transmembrane</keyword>
<evidence type="ECO:0000256" key="1">
    <source>
        <dbReference type="SAM" id="Phobius"/>
    </source>
</evidence>
<dbReference type="EMBL" id="JBBHLL010000747">
    <property type="protein sequence ID" value="KAK7798000.1"/>
    <property type="molecule type" value="Genomic_DNA"/>
</dbReference>